<name>A0A6A5YSJ8_9PLEO</name>
<keyword evidence="2" id="KW-0472">Membrane</keyword>
<proteinExistence type="predicted"/>
<evidence type="ECO:0000313" key="5">
    <source>
        <dbReference type="Proteomes" id="UP000799770"/>
    </source>
</evidence>
<dbReference type="Proteomes" id="UP000799770">
    <property type="component" value="Unassembled WGS sequence"/>
</dbReference>
<dbReference type="OrthoDB" id="2564812at2759"/>
<dbReference type="Pfam" id="PF24855">
    <property type="entry name" value="DUF7729"/>
    <property type="match status" value="1"/>
</dbReference>
<sequence length="266" mass="28258">MHQRRDGSPTTASSTKTSIGSDPSATASDFAIPRPFDTALSNNFTSPCATFFKTMLSDSGFGNCHPFSLMLQTSSGLFDSSKSVFAITRVLEATCSVNSDQCTKIMDGFARDLVSDANCQVDYANSNPQVLQAYNGLVAYEPLYQASCLRDDGGSYCYANAVTNTTATTDAYPYYLPLGVALPGGSRPTCNSCLVDVMAIFSSFGGNATQPISKTYNTAAQQINTYCGPNFVNGSATPLKGVASTTTASFTSTIALFIMLFVLFFQ</sequence>
<dbReference type="PANTHER" id="PTHR39460:SF1">
    <property type="entry name" value="C6 TRANSCRIPTION FACTOR"/>
    <property type="match status" value="1"/>
</dbReference>
<dbReference type="EMBL" id="ML977339">
    <property type="protein sequence ID" value="KAF2110056.1"/>
    <property type="molecule type" value="Genomic_DNA"/>
</dbReference>
<dbReference type="PANTHER" id="PTHR39460">
    <property type="entry name" value="EXPRESSED PROTEIN"/>
    <property type="match status" value="1"/>
</dbReference>
<keyword evidence="2" id="KW-0812">Transmembrane</keyword>
<accession>A0A6A5YSJ8</accession>
<evidence type="ECO:0000259" key="3">
    <source>
        <dbReference type="Pfam" id="PF24855"/>
    </source>
</evidence>
<feature type="domain" description="DUF7729" evidence="3">
    <location>
        <begin position="32"/>
        <end position="234"/>
    </location>
</feature>
<evidence type="ECO:0000256" key="2">
    <source>
        <dbReference type="SAM" id="Phobius"/>
    </source>
</evidence>
<feature type="transmembrane region" description="Helical" evidence="2">
    <location>
        <begin position="247"/>
        <end position="265"/>
    </location>
</feature>
<dbReference type="InterPro" id="IPR056146">
    <property type="entry name" value="DUF7729"/>
</dbReference>
<gene>
    <name evidence="4" type="ORF">BDV96DRAFT_501636</name>
</gene>
<evidence type="ECO:0000313" key="4">
    <source>
        <dbReference type="EMBL" id="KAF2110056.1"/>
    </source>
</evidence>
<evidence type="ECO:0000256" key="1">
    <source>
        <dbReference type="SAM" id="MobiDB-lite"/>
    </source>
</evidence>
<reference evidence="4" key="1">
    <citation type="journal article" date="2020" name="Stud. Mycol.">
        <title>101 Dothideomycetes genomes: a test case for predicting lifestyles and emergence of pathogens.</title>
        <authorList>
            <person name="Haridas S."/>
            <person name="Albert R."/>
            <person name="Binder M."/>
            <person name="Bloem J."/>
            <person name="Labutti K."/>
            <person name="Salamov A."/>
            <person name="Andreopoulos B."/>
            <person name="Baker S."/>
            <person name="Barry K."/>
            <person name="Bills G."/>
            <person name="Bluhm B."/>
            <person name="Cannon C."/>
            <person name="Castanera R."/>
            <person name="Culley D."/>
            <person name="Daum C."/>
            <person name="Ezra D."/>
            <person name="Gonzalez J."/>
            <person name="Henrissat B."/>
            <person name="Kuo A."/>
            <person name="Liang C."/>
            <person name="Lipzen A."/>
            <person name="Lutzoni F."/>
            <person name="Magnuson J."/>
            <person name="Mondo S."/>
            <person name="Nolan M."/>
            <person name="Ohm R."/>
            <person name="Pangilinan J."/>
            <person name="Park H.-J."/>
            <person name="Ramirez L."/>
            <person name="Alfaro M."/>
            <person name="Sun H."/>
            <person name="Tritt A."/>
            <person name="Yoshinaga Y."/>
            <person name="Zwiers L.-H."/>
            <person name="Turgeon B."/>
            <person name="Goodwin S."/>
            <person name="Spatafora J."/>
            <person name="Crous P."/>
            <person name="Grigoriev I."/>
        </authorList>
    </citation>
    <scope>NUCLEOTIDE SEQUENCE</scope>
    <source>
        <strain evidence="4">CBS 627.86</strain>
    </source>
</reference>
<feature type="region of interest" description="Disordered" evidence="1">
    <location>
        <begin position="1"/>
        <end position="26"/>
    </location>
</feature>
<keyword evidence="2" id="KW-1133">Transmembrane helix</keyword>
<protein>
    <recommendedName>
        <fullName evidence="3">DUF7729 domain-containing protein</fullName>
    </recommendedName>
</protein>
<organism evidence="4 5">
    <name type="scientific">Lophiotrema nucula</name>
    <dbReference type="NCBI Taxonomy" id="690887"/>
    <lineage>
        <taxon>Eukaryota</taxon>
        <taxon>Fungi</taxon>
        <taxon>Dikarya</taxon>
        <taxon>Ascomycota</taxon>
        <taxon>Pezizomycotina</taxon>
        <taxon>Dothideomycetes</taxon>
        <taxon>Pleosporomycetidae</taxon>
        <taxon>Pleosporales</taxon>
        <taxon>Lophiotremataceae</taxon>
        <taxon>Lophiotrema</taxon>
    </lineage>
</organism>
<dbReference type="AlphaFoldDB" id="A0A6A5YSJ8"/>
<keyword evidence="5" id="KW-1185">Reference proteome</keyword>
<feature type="compositionally biased region" description="Polar residues" evidence="1">
    <location>
        <begin position="8"/>
        <end position="26"/>
    </location>
</feature>